<dbReference type="AlphaFoldDB" id="A2ETB1"/>
<dbReference type="InterPro" id="IPR029071">
    <property type="entry name" value="Ubiquitin-like_domsf"/>
</dbReference>
<dbReference type="PROSITE" id="PS50053">
    <property type="entry name" value="UBIQUITIN_2"/>
    <property type="match status" value="1"/>
</dbReference>
<dbReference type="Gene3D" id="3.10.20.90">
    <property type="entry name" value="Phosphatidylinositol 3-kinase Catalytic Subunit, Chain A, domain 1"/>
    <property type="match status" value="1"/>
</dbReference>
<dbReference type="GO" id="GO:0005829">
    <property type="term" value="C:cytosol"/>
    <property type="evidence" value="ECO:0000318"/>
    <property type="project" value="GO_Central"/>
</dbReference>
<dbReference type="GO" id="GO:0031593">
    <property type="term" value="F:polyubiquitin modification-dependent protein binding"/>
    <property type="evidence" value="ECO:0000318"/>
    <property type="project" value="GO_Central"/>
</dbReference>
<dbReference type="Proteomes" id="UP000001542">
    <property type="component" value="Unassembled WGS sequence"/>
</dbReference>
<feature type="region of interest" description="Disordered" evidence="1">
    <location>
        <begin position="74"/>
        <end position="137"/>
    </location>
</feature>
<feature type="compositionally biased region" description="Low complexity" evidence="1">
    <location>
        <begin position="247"/>
        <end position="261"/>
    </location>
</feature>
<sequence>MSETYQVHFKILGNPNIETLDLPSDCGLDTVKTLVSDFCQIPIEDMRILFKGRAFRPADTLQSLGVKNDDTLIVVPNRKNNPPPASDPPAAPIPPAPAAPQQTQQNTQPTAPAPPPQQQENRNQAAQTESQQTRDLRKQLAQIQKVIASVNTSIVELQSKLTDQNINQINDDITNLKAKIDTSVHSLQELSSGLSVNQPQNAPQAPQTQTTNPDVEEFVPRREAPANNGRPQMPPIQNILGSLFGGNRAANNAQAPQAQQDANTTELLFTPEQNAIISADVAKINQEGYIRCTHETYRATYIYSQTSDL</sequence>
<dbReference type="InParanoid" id="A2ETB1"/>
<organism evidence="3 4">
    <name type="scientific">Trichomonas vaginalis (strain ATCC PRA-98 / G3)</name>
    <dbReference type="NCBI Taxonomy" id="412133"/>
    <lineage>
        <taxon>Eukaryota</taxon>
        <taxon>Metamonada</taxon>
        <taxon>Parabasalia</taxon>
        <taxon>Trichomonadida</taxon>
        <taxon>Trichomonadidae</taxon>
        <taxon>Trichomonas</taxon>
    </lineage>
</organism>
<reference evidence="3" key="1">
    <citation type="submission" date="2006-10" db="EMBL/GenBank/DDBJ databases">
        <authorList>
            <person name="Amadeo P."/>
            <person name="Zhao Q."/>
            <person name="Wortman J."/>
            <person name="Fraser-Liggett C."/>
            <person name="Carlton J."/>
        </authorList>
    </citation>
    <scope>NUCLEOTIDE SEQUENCE</scope>
    <source>
        <strain evidence="3">G3</strain>
    </source>
</reference>
<keyword evidence="4" id="KW-1185">Reference proteome</keyword>
<dbReference type="EMBL" id="DS113485">
    <property type="protein sequence ID" value="EAY04101.1"/>
    <property type="molecule type" value="Genomic_DNA"/>
</dbReference>
<gene>
    <name evidence="3" type="ORF">TVAG_483390</name>
</gene>
<reference evidence="3" key="2">
    <citation type="journal article" date="2007" name="Science">
        <title>Draft genome sequence of the sexually transmitted pathogen Trichomonas vaginalis.</title>
        <authorList>
            <person name="Carlton J.M."/>
            <person name="Hirt R.P."/>
            <person name="Silva J.C."/>
            <person name="Delcher A.L."/>
            <person name="Schatz M."/>
            <person name="Zhao Q."/>
            <person name="Wortman J.R."/>
            <person name="Bidwell S.L."/>
            <person name="Alsmark U.C.M."/>
            <person name="Besteiro S."/>
            <person name="Sicheritz-Ponten T."/>
            <person name="Noel C.J."/>
            <person name="Dacks J.B."/>
            <person name="Foster P.G."/>
            <person name="Simillion C."/>
            <person name="Van de Peer Y."/>
            <person name="Miranda-Saavedra D."/>
            <person name="Barton G.J."/>
            <person name="Westrop G.D."/>
            <person name="Mueller S."/>
            <person name="Dessi D."/>
            <person name="Fiori P.L."/>
            <person name="Ren Q."/>
            <person name="Paulsen I."/>
            <person name="Zhang H."/>
            <person name="Bastida-Corcuera F.D."/>
            <person name="Simoes-Barbosa A."/>
            <person name="Brown M.T."/>
            <person name="Hayes R.D."/>
            <person name="Mukherjee M."/>
            <person name="Okumura C.Y."/>
            <person name="Schneider R."/>
            <person name="Smith A.J."/>
            <person name="Vanacova S."/>
            <person name="Villalvazo M."/>
            <person name="Haas B.J."/>
            <person name="Pertea M."/>
            <person name="Feldblyum T.V."/>
            <person name="Utterback T.R."/>
            <person name="Shu C.L."/>
            <person name="Osoegawa K."/>
            <person name="de Jong P.J."/>
            <person name="Hrdy I."/>
            <person name="Horvathova L."/>
            <person name="Zubacova Z."/>
            <person name="Dolezal P."/>
            <person name="Malik S.B."/>
            <person name="Logsdon J.M. Jr."/>
            <person name="Henze K."/>
            <person name="Gupta A."/>
            <person name="Wang C.C."/>
            <person name="Dunne R.L."/>
            <person name="Upcroft J.A."/>
            <person name="Upcroft P."/>
            <person name="White O."/>
            <person name="Salzberg S.L."/>
            <person name="Tang P."/>
            <person name="Chiu C.-H."/>
            <person name="Lee Y.-S."/>
            <person name="Embley T.M."/>
            <person name="Coombs G.H."/>
            <person name="Mottram J.C."/>
            <person name="Tachezy J."/>
            <person name="Fraser-Liggett C.M."/>
            <person name="Johnson P.J."/>
        </authorList>
    </citation>
    <scope>NUCLEOTIDE SEQUENCE [LARGE SCALE GENOMIC DNA]</scope>
    <source>
        <strain evidence="3">G3</strain>
    </source>
</reference>
<feature type="compositionally biased region" description="Pro residues" evidence="1">
    <location>
        <begin position="81"/>
        <end position="98"/>
    </location>
</feature>
<evidence type="ECO:0000313" key="3">
    <source>
        <dbReference type="EMBL" id="EAY04101.1"/>
    </source>
</evidence>
<dbReference type="KEGG" id="tva:4761948"/>
<dbReference type="RefSeq" id="XP_001316324.1">
    <property type="nucleotide sequence ID" value="XM_001316289.1"/>
</dbReference>
<feature type="region of interest" description="Disordered" evidence="1">
    <location>
        <begin position="195"/>
        <end position="261"/>
    </location>
</feature>
<evidence type="ECO:0000256" key="1">
    <source>
        <dbReference type="SAM" id="MobiDB-lite"/>
    </source>
</evidence>
<feature type="compositionally biased region" description="Low complexity" evidence="1">
    <location>
        <begin position="118"/>
        <end position="128"/>
    </location>
</feature>
<dbReference type="InterPro" id="IPR000626">
    <property type="entry name" value="Ubiquitin-like_dom"/>
</dbReference>
<feature type="domain" description="Ubiquitin-like" evidence="2">
    <location>
        <begin position="5"/>
        <end position="81"/>
    </location>
</feature>
<protein>
    <submittedName>
        <fullName evidence="3">Ubiquitin family protein</fullName>
    </submittedName>
</protein>
<feature type="compositionally biased region" description="Low complexity" evidence="1">
    <location>
        <begin position="99"/>
        <end position="110"/>
    </location>
</feature>
<proteinExistence type="predicted"/>
<dbReference type="Pfam" id="PF00240">
    <property type="entry name" value="ubiquitin"/>
    <property type="match status" value="1"/>
</dbReference>
<evidence type="ECO:0000313" key="4">
    <source>
        <dbReference type="Proteomes" id="UP000001542"/>
    </source>
</evidence>
<dbReference type="VEuPathDB" id="TrichDB:TVAG_483390"/>
<feature type="compositionally biased region" description="Low complexity" evidence="1">
    <location>
        <begin position="197"/>
        <end position="213"/>
    </location>
</feature>
<dbReference type="VEuPathDB" id="TrichDB:TVAGG3_0620350"/>
<name>A2ETB1_TRIV3</name>
<dbReference type="SMR" id="A2ETB1"/>
<accession>A2ETB1</accession>
<dbReference type="CDD" id="cd17039">
    <property type="entry name" value="Ubl_ubiquitin_like"/>
    <property type="match status" value="1"/>
</dbReference>
<dbReference type="OrthoDB" id="417450at2759"/>
<dbReference type="GO" id="GO:0006511">
    <property type="term" value="P:ubiquitin-dependent protein catabolic process"/>
    <property type="evidence" value="ECO:0000318"/>
    <property type="project" value="GO_Central"/>
</dbReference>
<evidence type="ECO:0000259" key="2">
    <source>
        <dbReference type="PROSITE" id="PS50053"/>
    </source>
</evidence>
<dbReference type="SUPFAM" id="SSF54236">
    <property type="entry name" value="Ubiquitin-like"/>
    <property type="match status" value="1"/>
</dbReference>